<feature type="region of interest" description="Disordered" evidence="1">
    <location>
        <begin position="28"/>
        <end position="57"/>
    </location>
</feature>
<protein>
    <submittedName>
        <fullName evidence="3">Uncharacterized protein</fullName>
    </submittedName>
</protein>
<feature type="region of interest" description="Disordered" evidence="1">
    <location>
        <begin position="77"/>
        <end position="103"/>
    </location>
</feature>
<evidence type="ECO:0000313" key="4">
    <source>
        <dbReference type="Proteomes" id="UP000256964"/>
    </source>
</evidence>
<accession>A0A371CJN3</accession>
<dbReference type="EMBL" id="KZ857552">
    <property type="protein sequence ID" value="RDX40502.1"/>
    <property type="molecule type" value="Genomic_DNA"/>
</dbReference>
<gene>
    <name evidence="3" type="ORF">OH76DRAFT_1490238</name>
</gene>
<dbReference type="AlphaFoldDB" id="A0A371CJN3"/>
<dbReference type="STRING" id="139420.A0A371CJN3"/>
<keyword evidence="2" id="KW-0812">Transmembrane</keyword>
<organism evidence="3 4">
    <name type="scientific">Lentinus brumalis</name>
    <dbReference type="NCBI Taxonomy" id="2498619"/>
    <lineage>
        <taxon>Eukaryota</taxon>
        <taxon>Fungi</taxon>
        <taxon>Dikarya</taxon>
        <taxon>Basidiomycota</taxon>
        <taxon>Agaricomycotina</taxon>
        <taxon>Agaricomycetes</taxon>
        <taxon>Polyporales</taxon>
        <taxon>Polyporaceae</taxon>
        <taxon>Lentinus</taxon>
    </lineage>
</organism>
<feature type="transmembrane region" description="Helical" evidence="2">
    <location>
        <begin position="6"/>
        <end position="23"/>
    </location>
</feature>
<evidence type="ECO:0000256" key="2">
    <source>
        <dbReference type="SAM" id="Phobius"/>
    </source>
</evidence>
<dbReference type="OrthoDB" id="2758506at2759"/>
<keyword evidence="2" id="KW-0472">Membrane</keyword>
<reference evidence="3 4" key="1">
    <citation type="journal article" date="2018" name="Biotechnol. Biofuels">
        <title>Integrative visual omics of the white-rot fungus Polyporus brumalis exposes the biotechnological potential of its oxidative enzymes for delignifying raw plant biomass.</title>
        <authorList>
            <person name="Miyauchi S."/>
            <person name="Rancon A."/>
            <person name="Drula E."/>
            <person name="Hage H."/>
            <person name="Chaduli D."/>
            <person name="Favel A."/>
            <person name="Grisel S."/>
            <person name="Henrissat B."/>
            <person name="Herpoel-Gimbert I."/>
            <person name="Ruiz-Duenas F.J."/>
            <person name="Chevret D."/>
            <person name="Hainaut M."/>
            <person name="Lin J."/>
            <person name="Wang M."/>
            <person name="Pangilinan J."/>
            <person name="Lipzen A."/>
            <person name="Lesage-Meessen L."/>
            <person name="Navarro D."/>
            <person name="Riley R."/>
            <person name="Grigoriev I.V."/>
            <person name="Zhou S."/>
            <person name="Raouche S."/>
            <person name="Rosso M.N."/>
        </authorList>
    </citation>
    <scope>NUCLEOTIDE SEQUENCE [LARGE SCALE GENOMIC DNA]</scope>
    <source>
        <strain evidence="3 4">BRFM 1820</strain>
    </source>
</reference>
<evidence type="ECO:0000313" key="3">
    <source>
        <dbReference type="EMBL" id="RDX40502.1"/>
    </source>
</evidence>
<keyword evidence="2" id="KW-1133">Transmembrane helix</keyword>
<dbReference type="Proteomes" id="UP000256964">
    <property type="component" value="Unassembled WGS sequence"/>
</dbReference>
<sequence length="344" mass="37567">MSSPEVLVYCGVFALAGYALYLVSSHIHRTPPSPPRRRRARQNPPQLTAGGGAPPAELVVPRRRVVQRTLSRLNDSDIEYLPNGPVQDPTAIAGPSGPRGGTPPRAFEALGHFIAEVGARAGSPLAMAIAFDIPASSVNQAPAQDAPPAPRASPMEPSAALPEPPLVQMTRAPSPGPSSVAMAVQPRIAMGIEAILPQAELAAHVRPTIEGSPITRTERKFTPRPKLNHPPQQIVTPFWSPKVPGVYPIQAPPNLTGEEELSVGDLFYYPMEQRYQLWLWKLDDGGEPRWQAVRYGYCREDDRRLIVTPCTRKPGWVSKERWDSMDHSAASWDAYGEEPDVAQE</sequence>
<feature type="region of interest" description="Disordered" evidence="1">
    <location>
        <begin position="139"/>
        <end position="162"/>
    </location>
</feature>
<keyword evidence="4" id="KW-1185">Reference proteome</keyword>
<proteinExistence type="predicted"/>
<evidence type="ECO:0000256" key="1">
    <source>
        <dbReference type="SAM" id="MobiDB-lite"/>
    </source>
</evidence>
<name>A0A371CJN3_9APHY</name>